<gene>
    <name evidence="1" type="ORF">PsorP6_017334</name>
</gene>
<name>A0ACC0WMZ8_9STRA</name>
<accession>A0ACC0WMZ8</accession>
<evidence type="ECO:0000313" key="2">
    <source>
        <dbReference type="Proteomes" id="UP001163321"/>
    </source>
</evidence>
<dbReference type="EMBL" id="CM047590">
    <property type="protein sequence ID" value="KAI9919396.1"/>
    <property type="molecule type" value="Genomic_DNA"/>
</dbReference>
<keyword evidence="2" id="KW-1185">Reference proteome</keyword>
<proteinExistence type="predicted"/>
<dbReference type="Proteomes" id="UP001163321">
    <property type="component" value="Chromosome 11"/>
</dbReference>
<comment type="caution">
    <text evidence="1">The sequence shown here is derived from an EMBL/GenBank/DDBJ whole genome shotgun (WGS) entry which is preliminary data.</text>
</comment>
<evidence type="ECO:0000313" key="1">
    <source>
        <dbReference type="EMBL" id="KAI9919396.1"/>
    </source>
</evidence>
<organism evidence="1 2">
    <name type="scientific">Peronosclerospora sorghi</name>
    <dbReference type="NCBI Taxonomy" id="230839"/>
    <lineage>
        <taxon>Eukaryota</taxon>
        <taxon>Sar</taxon>
        <taxon>Stramenopiles</taxon>
        <taxon>Oomycota</taxon>
        <taxon>Peronosporomycetes</taxon>
        <taxon>Peronosporales</taxon>
        <taxon>Peronosporaceae</taxon>
        <taxon>Peronosclerospora</taxon>
    </lineage>
</organism>
<sequence>MLVNFLNGRGDTVSVVDPNHVAKAVRSQLILGSNIVLTGDYLVDPGLLPAANFSKELYQVTDYTSDLLVNRLCSPLSLQILAGVVECQNQVSMVAPLGFIQVNPDLLHLVCDDVVYVTHWYPLDDSVKLGDLGNCMVCLIIPSDVLKNRFTTSEPAEQMFGLLRQWSREFSVSDLLTLSRNLDEILRFSFESDIRSSREGLKGYQALFPRFVASVQAMLHSRDKKKDSVTAGGSSVAEDVIPSEADDEIKVDRSGVESVAEQTDTALLQLLNLTIKQMQNLLNRAGFEAMSPNSPLMRNFSTLKDLAKELVKYMRRTYKYTNEAEDEVSAPTADDVCESGDEEKSSPSSRDSIRQVVDVAQGILTGSPKEYEAVVFPSVQSRPTEGASETFFLTFAAEHLRVFWMSVLTSGAIQLSLLKPLKRWEDRKCLPEVVRLWLYRKQRDCRVDGKIREISALMGTTAAAARSLPPILGEEWCSYMDMTVTSSVHYSARPTESGGW</sequence>
<reference evidence="1 2" key="1">
    <citation type="journal article" date="2022" name="bioRxiv">
        <title>The genome of the oomycete Peronosclerospora sorghi, a cosmopolitan pathogen of maize and sorghum, is inflated with dispersed pseudogenes.</title>
        <authorList>
            <person name="Fletcher K."/>
            <person name="Martin F."/>
            <person name="Isakeit T."/>
            <person name="Cavanaugh K."/>
            <person name="Magill C."/>
            <person name="Michelmore R."/>
        </authorList>
    </citation>
    <scope>NUCLEOTIDE SEQUENCE [LARGE SCALE GENOMIC DNA]</scope>
    <source>
        <strain evidence="1">P6</strain>
    </source>
</reference>
<protein>
    <submittedName>
        <fullName evidence="1">Uncharacterized protein</fullName>
    </submittedName>
</protein>